<accession>A0A6G0YSL8</accession>
<comment type="caution">
    <text evidence="1">The sequence shown here is derived from an EMBL/GenBank/DDBJ whole genome shotgun (WGS) entry which is preliminary data.</text>
</comment>
<protein>
    <submittedName>
        <fullName evidence="1">Amyloid protein-binding protein 2-like</fullName>
    </submittedName>
</protein>
<reference evidence="1 2" key="1">
    <citation type="submission" date="2019-08" db="EMBL/GenBank/DDBJ databases">
        <title>Whole genome of Aphis craccivora.</title>
        <authorList>
            <person name="Voronova N.V."/>
            <person name="Shulinski R.S."/>
            <person name="Bandarenka Y.V."/>
            <person name="Zhorov D.G."/>
            <person name="Warner D."/>
        </authorList>
    </citation>
    <scope>NUCLEOTIDE SEQUENCE [LARGE SCALE GENOMIC DNA]</scope>
    <source>
        <strain evidence="1">180601</strain>
        <tissue evidence="1">Whole Body</tissue>
    </source>
</reference>
<dbReference type="AlphaFoldDB" id="A0A6G0YSL8"/>
<dbReference type="InterPro" id="IPR036691">
    <property type="entry name" value="Endo/exonu/phosph_ase_sf"/>
</dbReference>
<dbReference type="EMBL" id="VUJU01002562">
    <property type="protein sequence ID" value="KAF0760842.1"/>
    <property type="molecule type" value="Genomic_DNA"/>
</dbReference>
<dbReference type="OrthoDB" id="7103806at2759"/>
<organism evidence="1 2">
    <name type="scientific">Aphis craccivora</name>
    <name type="common">Cowpea aphid</name>
    <dbReference type="NCBI Taxonomy" id="307492"/>
    <lineage>
        <taxon>Eukaryota</taxon>
        <taxon>Metazoa</taxon>
        <taxon>Ecdysozoa</taxon>
        <taxon>Arthropoda</taxon>
        <taxon>Hexapoda</taxon>
        <taxon>Insecta</taxon>
        <taxon>Pterygota</taxon>
        <taxon>Neoptera</taxon>
        <taxon>Paraneoptera</taxon>
        <taxon>Hemiptera</taxon>
        <taxon>Sternorrhyncha</taxon>
        <taxon>Aphidomorpha</taxon>
        <taxon>Aphidoidea</taxon>
        <taxon>Aphididae</taxon>
        <taxon>Aphidini</taxon>
        <taxon>Aphis</taxon>
        <taxon>Aphis</taxon>
    </lineage>
</organism>
<evidence type="ECO:0000313" key="1">
    <source>
        <dbReference type="EMBL" id="KAF0760842.1"/>
    </source>
</evidence>
<dbReference type="Gene3D" id="3.60.10.10">
    <property type="entry name" value="Endonuclease/exonuclease/phosphatase"/>
    <property type="match status" value="1"/>
</dbReference>
<gene>
    <name evidence="1" type="ORF">FWK35_00022278</name>
</gene>
<keyword evidence="2" id="KW-1185">Reference proteome</keyword>
<proteinExistence type="predicted"/>
<evidence type="ECO:0000313" key="2">
    <source>
        <dbReference type="Proteomes" id="UP000478052"/>
    </source>
</evidence>
<sequence length="169" mass="19859">MSEFFYLQFEESWSWEAKAILELHKNILRHMFRTINTIKQIEERTFSIAYTCIAVSKHYFKLQQFDEAWSWAIKAIFELHKNSGHLKTIVQSHGRKVCTVLGELNIANMLKSQMSAYNAEITRRLRGVATSIIDLTIATLMLANKIQKWTVLDTIFLSDHFYIYYVINS</sequence>
<dbReference type="Proteomes" id="UP000478052">
    <property type="component" value="Unassembled WGS sequence"/>
</dbReference>
<name>A0A6G0YSL8_APHCR</name>
<dbReference type="SUPFAM" id="SSF56219">
    <property type="entry name" value="DNase I-like"/>
    <property type="match status" value="1"/>
</dbReference>